<organism evidence="15">
    <name type="scientific">Rhodotorula toruloides</name>
    <name type="common">Yeast</name>
    <name type="synonym">Rhodosporidium toruloides</name>
    <dbReference type="NCBI Taxonomy" id="5286"/>
    <lineage>
        <taxon>Eukaryota</taxon>
        <taxon>Fungi</taxon>
        <taxon>Dikarya</taxon>
        <taxon>Basidiomycota</taxon>
        <taxon>Pucciniomycotina</taxon>
        <taxon>Microbotryomycetes</taxon>
        <taxon>Sporidiobolales</taxon>
        <taxon>Sporidiobolaceae</taxon>
        <taxon>Rhodotorula</taxon>
    </lineage>
</organism>
<evidence type="ECO:0000256" key="4">
    <source>
        <dbReference type="ARBA" id="ARBA00013797"/>
    </source>
</evidence>
<keyword evidence="11 13" id="KW-0472">Membrane</keyword>
<dbReference type="GO" id="GO:0006506">
    <property type="term" value="P:GPI anchor biosynthetic process"/>
    <property type="evidence" value="ECO:0007669"/>
    <property type="project" value="UniProtKB-UniPathway"/>
</dbReference>
<feature type="transmembrane region" description="Helical" evidence="13">
    <location>
        <begin position="211"/>
        <end position="233"/>
    </location>
</feature>
<evidence type="ECO:0000256" key="5">
    <source>
        <dbReference type="ARBA" id="ARBA00022502"/>
    </source>
</evidence>
<dbReference type="PANTHER" id="PTHR12886:SF0">
    <property type="entry name" value="GPI MANNOSYLTRANSFERASE 1"/>
    <property type="match status" value="1"/>
</dbReference>
<dbReference type="GO" id="GO:0005789">
    <property type="term" value="C:endoplasmic reticulum membrane"/>
    <property type="evidence" value="ECO:0007669"/>
    <property type="project" value="UniProtKB-SubCell"/>
</dbReference>
<dbReference type="GO" id="GO:1990529">
    <property type="term" value="C:glycosylphosphatidylinositol-mannosyltransferase I complex"/>
    <property type="evidence" value="ECO:0007669"/>
    <property type="project" value="TreeGrafter"/>
</dbReference>
<dbReference type="EMBL" id="LK052944">
    <property type="protein sequence ID" value="CDR44404.1"/>
    <property type="molecule type" value="Genomic_DNA"/>
</dbReference>
<reference evidence="15" key="1">
    <citation type="journal article" date="2014" name="Genome Announc.">
        <title>Draft genome sequence of Rhodosporidium toruloides CECT1137, an oleaginous yeast of biotechnological interest.</title>
        <authorList>
            <person name="Morin N."/>
            <person name="Calcas X."/>
            <person name="Devillers H."/>
            <person name="Durrens P."/>
            <person name="Sherman D.J."/>
            <person name="Nicaud J.-M."/>
            <person name="Neuveglise C."/>
        </authorList>
    </citation>
    <scope>NUCLEOTIDE SEQUENCE</scope>
    <source>
        <strain evidence="15">CECT1137</strain>
    </source>
</reference>
<feature type="transmembrane region" description="Helical" evidence="13">
    <location>
        <begin position="125"/>
        <end position="143"/>
    </location>
</feature>
<dbReference type="OrthoDB" id="1741594at2759"/>
<evidence type="ECO:0000256" key="7">
    <source>
        <dbReference type="ARBA" id="ARBA00022679"/>
    </source>
</evidence>
<feature type="transmembrane region" description="Helical" evidence="13">
    <location>
        <begin position="379"/>
        <end position="398"/>
    </location>
</feature>
<name>A0A061BBU6_RHOTO</name>
<gene>
    <name evidence="15" type="ORF">RHTO0S_09e03708g</name>
</gene>
<feature type="transmembrane region" description="Helical" evidence="13">
    <location>
        <begin position="285"/>
        <end position="304"/>
    </location>
</feature>
<dbReference type="PANTHER" id="PTHR12886">
    <property type="entry name" value="PIG-M MANNOSYLTRANSFERASE"/>
    <property type="match status" value="1"/>
</dbReference>
<comment type="function">
    <text evidence="12 13">Mannosyltransferase involved in glycosylphosphatidylinositol-anchor biosynthesis. Transfers the first alpha-1,4-mannose to GlcN-acyl-PI during GPI precursor assembly. Required for cell wall integrity.</text>
</comment>
<evidence type="ECO:0000256" key="2">
    <source>
        <dbReference type="ARBA" id="ARBA00004687"/>
    </source>
</evidence>
<comment type="subcellular location">
    <subcellularLocation>
        <location evidence="1 13">Endoplasmic reticulum membrane</location>
        <topology evidence="1 13">Multi-pass membrane protein</topology>
    </subcellularLocation>
</comment>
<accession>A0A061BBU6</accession>
<protein>
    <recommendedName>
        <fullName evidence="4 13">GPI mannosyltransferase 1</fullName>
        <ecNumber evidence="13">2.4.1.-</ecNumber>
    </recommendedName>
    <alternativeName>
        <fullName evidence="13">GPI mannosyltransferase I</fullName>
    </alternativeName>
</protein>
<evidence type="ECO:0000256" key="10">
    <source>
        <dbReference type="ARBA" id="ARBA00022989"/>
    </source>
</evidence>
<dbReference type="InterPro" id="IPR007704">
    <property type="entry name" value="PIG-M"/>
</dbReference>
<feature type="transmembrane region" description="Helical" evidence="13">
    <location>
        <begin position="95"/>
        <end position="113"/>
    </location>
</feature>
<sequence>MRLLRAEGLAVALRVALLLWGSYQDVHSAVRYTDVDYFVFSDAAACLVDLARQHCGRAKGVWAPEWLGNPYARATYRYTPLLAFALAPNSLVHPAFGKVLFALCDLLVGVMLYNLMRRRGASQKYAGRAVAAIWLLNPMIANISTRGSSESIVGALVVAVLSLANEGRWDAAAAVFGAAVHVKIFPFMYGSSLVAALYSSTGDKKVAMTRLVRFGVLSFTCFMLLNAACFVLFGEPFLQETFLYHLSRLDHRHNFSPYFYPYYLSLSPSPQSTSSPLQLLARHPLAAFLPQLILSLGLGFLFGAQDLPYALLVQTFAFVAFNKVCTSQYFLWFLWLLPPALPRLSLSLPRTILAAALWVAGQAIWLSQAYRLEMLGEPVYREVWLAGIVFLVIQTWVLRELLVAYTGPGRGRREGGGDKRGKEL</sequence>
<feature type="transmembrane region" description="Helical" evidence="13">
    <location>
        <begin position="347"/>
        <end position="367"/>
    </location>
</feature>
<proteinExistence type="inferred from homology"/>
<dbReference type="EC" id="2.4.1.-" evidence="13"/>
<evidence type="ECO:0000256" key="9">
    <source>
        <dbReference type="ARBA" id="ARBA00022824"/>
    </source>
</evidence>
<feature type="signal peptide" evidence="14">
    <location>
        <begin position="1"/>
        <end position="28"/>
    </location>
</feature>
<evidence type="ECO:0000313" key="15">
    <source>
        <dbReference type="EMBL" id="CDR44404.1"/>
    </source>
</evidence>
<feature type="transmembrane region" description="Helical" evidence="13">
    <location>
        <begin position="171"/>
        <end position="199"/>
    </location>
</feature>
<feature type="transmembrane region" description="Helical" evidence="13">
    <location>
        <begin position="311"/>
        <end position="335"/>
    </location>
</feature>
<comment type="pathway">
    <text evidence="2 13">Glycolipid biosynthesis; glycosylphosphatidylinositol-anchor biosynthesis.</text>
</comment>
<keyword evidence="10 13" id="KW-1133">Transmembrane helix</keyword>
<dbReference type="AlphaFoldDB" id="A0A061BBU6"/>
<dbReference type="UniPathway" id="UPA00196"/>
<evidence type="ECO:0000256" key="13">
    <source>
        <dbReference type="RuleBase" id="RU365064"/>
    </source>
</evidence>
<feature type="chain" id="PRO_5030001762" description="GPI mannosyltransferase 1" evidence="14">
    <location>
        <begin position="29"/>
        <end position="424"/>
    </location>
</feature>
<dbReference type="GO" id="GO:0051751">
    <property type="term" value="F:alpha-1,4-mannosyltransferase activity"/>
    <property type="evidence" value="ECO:0007669"/>
    <property type="project" value="InterPro"/>
</dbReference>
<evidence type="ECO:0000256" key="11">
    <source>
        <dbReference type="ARBA" id="ARBA00023136"/>
    </source>
</evidence>
<keyword evidence="9 13" id="KW-0256">Endoplasmic reticulum</keyword>
<evidence type="ECO:0000256" key="1">
    <source>
        <dbReference type="ARBA" id="ARBA00004477"/>
    </source>
</evidence>
<keyword evidence="5 13" id="KW-0337">GPI-anchor biosynthesis</keyword>
<keyword evidence="14" id="KW-0732">Signal</keyword>
<evidence type="ECO:0000256" key="3">
    <source>
        <dbReference type="ARBA" id="ARBA00011071"/>
    </source>
</evidence>
<evidence type="ECO:0000256" key="8">
    <source>
        <dbReference type="ARBA" id="ARBA00022692"/>
    </source>
</evidence>
<keyword evidence="6 13" id="KW-0328">Glycosyltransferase</keyword>
<keyword evidence="7 13" id="KW-0808">Transferase</keyword>
<comment type="similarity">
    <text evidence="3 13">Belongs to the PIGM family.</text>
</comment>
<evidence type="ECO:0000256" key="12">
    <source>
        <dbReference type="ARBA" id="ARBA00025399"/>
    </source>
</evidence>
<evidence type="ECO:0000256" key="6">
    <source>
        <dbReference type="ARBA" id="ARBA00022676"/>
    </source>
</evidence>
<dbReference type="Pfam" id="PF05007">
    <property type="entry name" value="Mannosyl_trans"/>
    <property type="match status" value="1"/>
</dbReference>
<dbReference type="GO" id="GO:0004376">
    <property type="term" value="F:GPI mannosyltransferase activity"/>
    <property type="evidence" value="ECO:0007669"/>
    <property type="project" value="InterPro"/>
</dbReference>
<keyword evidence="8 13" id="KW-0812">Transmembrane</keyword>
<evidence type="ECO:0000256" key="14">
    <source>
        <dbReference type="SAM" id="SignalP"/>
    </source>
</evidence>